<evidence type="ECO:0000313" key="3">
    <source>
        <dbReference type="Proteomes" id="UP000502248"/>
    </source>
</evidence>
<gene>
    <name evidence="2" type="ORF">HH215_17200</name>
</gene>
<dbReference type="RefSeq" id="WP_169281031.1">
    <property type="nucleotide sequence ID" value="NZ_CP051680.1"/>
</dbReference>
<dbReference type="EMBL" id="CP051680">
    <property type="protein sequence ID" value="QJD84751.1"/>
    <property type="molecule type" value="Genomic_DNA"/>
</dbReference>
<feature type="compositionally biased region" description="Polar residues" evidence="1">
    <location>
        <begin position="1"/>
        <end position="16"/>
    </location>
</feature>
<dbReference type="KEGG" id="cheb:HH215_17200"/>
<sequence length="143" mass="15638">MSEPLSSSLNSWNSGFGQDPFPGIESSFSGPPAAINPTVIPPQVQVVEATKATKGGLPFNLSNLSDLKSMVDRMGGIEGVLATMGKVQKFVSTMQQVAPMIKLFMGNKGKKSSDTKTKTKRRRRPVKRSTSRKRRSRRSAKKR</sequence>
<keyword evidence="2" id="KW-0808">Transferase</keyword>
<dbReference type="AlphaFoldDB" id="A0A7Z2VKN0"/>
<dbReference type="GO" id="GO:0016301">
    <property type="term" value="F:kinase activity"/>
    <property type="evidence" value="ECO:0007669"/>
    <property type="project" value="UniProtKB-KW"/>
</dbReference>
<feature type="region of interest" description="Disordered" evidence="1">
    <location>
        <begin position="104"/>
        <end position="143"/>
    </location>
</feature>
<organism evidence="2 3">
    <name type="scientific">Cohnella herbarum</name>
    <dbReference type="NCBI Taxonomy" id="2728023"/>
    <lineage>
        <taxon>Bacteria</taxon>
        <taxon>Bacillati</taxon>
        <taxon>Bacillota</taxon>
        <taxon>Bacilli</taxon>
        <taxon>Bacillales</taxon>
        <taxon>Paenibacillaceae</taxon>
        <taxon>Cohnella</taxon>
    </lineage>
</organism>
<feature type="region of interest" description="Disordered" evidence="1">
    <location>
        <begin position="1"/>
        <end position="38"/>
    </location>
</feature>
<name>A0A7Z2VKN0_9BACL</name>
<evidence type="ECO:0000313" key="2">
    <source>
        <dbReference type="EMBL" id="QJD84751.1"/>
    </source>
</evidence>
<keyword evidence="2" id="KW-0418">Kinase</keyword>
<reference evidence="2 3" key="1">
    <citation type="submission" date="2020-04" db="EMBL/GenBank/DDBJ databases">
        <title>Genome sequencing of novel species.</title>
        <authorList>
            <person name="Heo J."/>
            <person name="Kim S.-J."/>
            <person name="Kim J.-S."/>
            <person name="Hong S.-B."/>
            <person name="Kwon S.-W."/>
        </authorList>
    </citation>
    <scope>NUCLEOTIDE SEQUENCE [LARGE SCALE GENOMIC DNA]</scope>
    <source>
        <strain evidence="2 3">MFER-1</strain>
    </source>
</reference>
<evidence type="ECO:0000256" key="1">
    <source>
        <dbReference type="SAM" id="MobiDB-lite"/>
    </source>
</evidence>
<dbReference type="Proteomes" id="UP000502248">
    <property type="component" value="Chromosome"/>
</dbReference>
<feature type="compositionally biased region" description="Basic residues" evidence="1">
    <location>
        <begin position="118"/>
        <end position="143"/>
    </location>
</feature>
<accession>A0A7Z2VKN0</accession>
<proteinExistence type="predicted"/>
<protein>
    <submittedName>
        <fullName evidence="2">Tyrosine protein kinase</fullName>
    </submittedName>
</protein>
<keyword evidence="3" id="KW-1185">Reference proteome</keyword>